<keyword evidence="2" id="KW-1185">Reference proteome</keyword>
<dbReference type="InterPro" id="IPR011042">
    <property type="entry name" value="6-blade_b-propeller_TolB-like"/>
</dbReference>
<comment type="caution">
    <text evidence="1">The sequence shown here is derived from an EMBL/GenBank/DDBJ whole genome shotgun (WGS) entry which is preliminary data.</text>
</comment>
<dbReference type="Gene3D" id="2.120.10.30">
    <property type="entry name" value="TolB, C-terminal domain"/>
    <property type="match status" value="1"/>
</dbReference>
<proteinExistence type="predicted"/>
<dbReference type="Proteomes" id="UP001304461">
    <property type="component" value="Unassembled WGS sequence"/>
</dbReference>
<evidence type="ECO:0000313" key="2">
    <source>
        <dbReference type="Proteomes" id="UP001304461"/>
    </source>
</evidence>
<dbReference type="RefSeq" id="WP_323306399.1">
    <property type="nucleotide sequence ID" value="NZ_JAYGHX010000011.1"/>
</dbReference>
<dbReference type="EMBL" id="JAYGHX010000011">
    <property type="protein sequence ID" value="MEA5392449.1"/>
    <property type="molecule type" value="Genomic_DNA"/>
</dbReference>
<sequence>MQLLAVALLALLLSGCGSWGWGRRSAGPVGWGSADRQDPALSGNGRVLASVVRRDGRDTVLLQEQPSGTVLPLRHLQRQQPHRSPSLSWNGRYLALLVQEGPDRRVVIEDRATGRLHRLPLPGGLVPNSLSLAPDGRRLAIASEGEGRSRVQLYDLTALLEPDLPAGLPVRGTPGAPP</sequence>
<accession>A0ABU5RXD4</accession>
<dbReference type="Pfam" id="PF07676">
    <property type="entry name" value="PD40"/>
    <property type="match status" value="1"/>
</dbReference>
<evidence type="ECO:0000313" key="1">
    <source>
        <dbReference type="EMBL" id="MEA5392449.1"/>
    </source>
</evidence>
<dbReference type="InterPro" id="IPR011659">
    <property type="entry name" value="WD40"/>
</dbReference>
<name>A0ABU5RXD4_9CYAN</name>
<reference evidence="1 2" key="1">
    <citation type="submission" date="2023-12" db="EMBL/GenBank/DDBJ databases">
        <title>Baltic Sea Cyanobacteria.</title>
        <authorList>
            <person name="Delbaje E."/>
            <person name="Fewer D.P."/>
            <person name="Shishido T.K."/>
        </authorList>
    </citation>
    <scope>NUCLEOTIDE SEQUENCE [LARGE SCALE GENOMIC DNA]</scope>
    <source>
        <strain evidence="1 2">UHCC 0139</strain>
    </source>
</reference>
<protein>
    <submittedName>
        <fullName evidence="1">Tol biopolymer transporter periplasmic protein</fullName>
    </submittedName>
</protein>
<organism evidence="1 2">
    <name type="scientific">Cyanobium gracile UHCC 0139</name>
    <dbReference type="NCBI Taxonomy" id="3110308"/>
    <lineage>
        <taxon>Bacteria</taxon>
        <taxon>Bacillati</taxon>
        <taxon>Cyanobacteriota</taxon>
        <taxon>Cyanophyceae</taxon>
        <taxon>Synechococcales</taxon>
        <taxon>Prochlorococcaceae</taxon>
        <taxon>Cyanobium</taxon>
    </lineage>
</organism>
<gene>
    <name evidence="1" type="ORF">VB738_14395</name>
</gene>
<dbReference type="SUPFAM" id="SSF82171">
    <property type="entry name" value="DPP6 N-terminal domain-like"/>
    <property type="match status" value="1"/>
</dbReference>